<dbReference type="AlphaFoldDB" id="S9V591"/>
<evidence type="ECO:0000313" key="6">
    <source>
        <dbReference type="Proteomes" id="UP000015354"/>
    </source>
</evidence>
<dbReference type="PANTHER" id="PTHR47810:SF5">
    <property type="entry name" value="LIGASE, PUTATIVE-RELATED"/>
    <property type="match status" value="1"/>
</dbReference>
<reference evidence="5 6" key="1">
    <citation type="journal article" date="2013" name="PLoS ONE">
        <title>Predicting the Proteins of Angomonas deanei, Strigomonas culicis and Their Respective Endosymbionts Reveals New Aspects of the Trypanosomatidae Family.</title>
        <authorList>
            <person name="Motta M.C."/>
            <person name="Martins A.C."/>
            <person name="de Souza S.S."/>
            <person name="Catta-Preta C.M."/>
            <person name="Silva R."/>
            <person name="Klein C.C."/>
            <person name="de Almeida L.G."/>
            <person name="de Lima Cunha O."/>
            <person name="Ciapina L.P."/>
            <person name="Brocchi M."/>
            <person name="Colabardini A.C."/>
            <person name="de Araujo Lima B."/>
            <person name="Machado C.R."/>
            <person name="de Almeida Soares C.M."/>
            <person name="Probst C.M."/>
            <person name="de Menezes C.B."/>
            <person name="Thompson C.E."/>
            <person name="Bartholomeu D.C."/>
            <person name="Gradia D.F."/>
            <person name="Pavoni D.P."/>
            <person name="Grisard E.C."/>
            <person name="Fantinatti-Garboggini F."/>
            <person name="Marchini F.K."/>
            <person name="Rodrigues-Luiz G.F."/>
            <person name="Wagner G."/>
            <person name="Goldman G.H."/>
            <person name="Fietto J.L."/>
            <person name="Elias M.C."/>
            <person name="Goldman M.H."/>
            <person name="Sagot M.F."/>
            <person name="Pereira M."/>
            <person name="Stoco P.H."/>
            <person name="de Mendonca-Neto R.P."/>
            <person name="Teixeira S.M."/>
            <person name="Maciel T.E."/>
            <person name="de Oliveira Mendes T.A."/>
            <person name="Urmenyi T.P."/>
            <person name="de Souza W."/>
            <person name="Schenkman S."/>
            <person name="de Vasconcelos A.T."/>
        </authorList>
    </citation>
    <scope>NUCLEOTIDE SEQUENCE [LARGE SCALE GENOMIC DNA]</scope>
</reference>
<dbReference type="GO" id="GO:0016874">
    <property type="term" value="F:ligase activity"/>
    <property type="evidence" value="ECO:0007669"/>
    <property type="project" value="UniProtKB-KW"/>
</dbReference>
<dbReference type="EMBL" id="ATMH01000688">
    <property type="protein sequence ID" value="EPY36234.1"/>
    <property type="molecule type" value="Genomic_DNA"/>
</dbReference>
<name>S9V591_9TRYP</name>
<sequence length="358" mass="39437">METHPRGRQLLAERDRVWAAVGKAQHVRDAELLRCTPNVTPFTQRVRTLHFLMALLAHGVASPLLRGAFALEDDAVARPKRARRGGGRPLGGTFVTPVPYALITTVEEAKTQLLPEFVRAGYEGAVVRTPMNVYEMREKRKGTVRALCRGLAAQSAASPRARGVPQEQHLRFTDASLAEALLEAQEAGAVAALAERRVRALAPRAYTAVKILPFLDQEFAVLRALFKEPSSNPRTRQLVTVSAASVGILAGDIKRENDTAEKKLKNKNRNPDEETDELVCFYGLQCLSDNGRVFNVTMPKLNTSQQKQLLDHILQSGGKRKKSLTGLYATVQFSSLTEHGVPRFGQVKAIRGGKGWFL</sequence>
<dbReference type="Proteomes" id="UP000015354">
    <property type="component" value="Unassembled WGS sequence"/>
</dbReference>
<dbReference type="PANTHER" id="PTHR47810">
    <property type="entry name" value="DNA LIGASE"/>
    <property type="match status" value="1"/>
</dbReference>
<evidence type="ECO:0000256" key="4">
    <source>
        <dbReference type="ARBA" id="ARBA00023204"/>
    </source>
</evidence>
<keyword evidence="6" id="KW-1185">Reference proteome</keyword>
<accession>S9V591</accession>
<keyword evidence="3" id="KW-0227">DNA damage</keyword>
<gene>
    <name evidence="5" type="ORF">STCU_00688</name>
</gene>
<organism evidence="5 6">
    <name type="scientific">Strigomonas culicis</name>
    <dbReference type="NCBI Taxonomy" id="28005"/>
    <lineage>
        <taxon>Eukaryota</taxon>
        <taxon>Discoba</taxon>
        <taxon>Euglenozoa</taxon>
        <taxon>Kinetoplastea</taxon>
        <taxon>Metakinetoplastina</taxon>
        <taxon>Trypanosomatida</taxon>
        <taxon>Trypanosomatidae</taxon>
        <taxon>Strigomonadinae</taxon>
        <taxon>Strigomonas</taxon>
    </lineage>
</organism>
<dbReference type="GO" id="GO:0006281">
    <property type="term" value="P:DNA repair"/>
    <property type="evidence" value="ECO:0007669"/>
    <property type="project" value="UniProtKB-KW"/>
</dbReference>
<protein>
    <submittedName>
        <fullName evidence="5">DNA ligase (ATP)</fullName>
    </submittedName>
</protein>
<evidence type="ECO:0000256" key="2">
    <source>
        <dbReference type="ARBA" id="ARBA00022705"/>
    </source>
</evidence>
<evidence type="ECO:0000256" key="1">
    <source>
        <dbReference type="ARBA" id="ARBA00022598"/>
    </source>
</evidence>
<dbReference type="GO" id="GO:0006260">
    <property type="term" value="P:DNA replication"/>
    <property type="evidence" value="ECO:0007669"/>
    <property type="project" value="UniProtKB-KW"/>
</dbReference>
<keyword evidence="1 5" id="KW-0436">Ligase</keyword>
<evidence type="ECO:0000313" key="5">
    <source>
        <dbReference type="EMBL" id="EPY36234.1"/>
    </source>
</evidence>
<dbReference type="InterPro" id="IPR050326">
    <property type="entry name" value="NAD_dep_DNA_ligaseB"/>
</dbReference>
<evidence type="ECO:0000256" key="3">
    <source>
        <dbReference type="ARBA" id="ARBA00022763"/>
    </source>
</evidence>
<proteinExistence type="predicted"/>
<keyword evidence="2" id="KW-0235">DNA replication</keyword>
<dbReference type="OrthoDB" id="277431at2759"/>
<keyword evidence="4" id="KW-0234">DNA repair</keyword>
<comment type="caution">
    <text evidence="5">The sequence shown here is derived from an EMBL/GenBank/DDBJ whole genome shotgun (WGS) entry which is preliminary data.</text>
</comment>